<comment type="caution">
    <text evidence="2">The sequence shown here is derived from an EMBL/GenBank/DDBJ whole genome shotgun (WGS) entry which is preliminary data.</text>
</comment>
<feature type="transmembrane region" description="Helical" evidence="1">
    <location>
        <begin position="108"/>
        <end position="127"/>
    </location>
</feature>
<sequence>MGLYARRPARFAAQLTVDVLVLAWGVFWALAGRFIDATIGSVATPLRRASSSASDLSGQFRSAGSEMSRVPGVGDNLRKPFDNAAESLTQIMTSLNDQIISVERIADLVGWLVFLIPVSIVVAFWLPRRIRFYRLSRAAQRFIDAQADLDLFALRALANQPMHVLAGISDDPVADWRRGDPAVVHRLADAELRRAGLRLPARMHED</sequence>
<gene>
    <name evidence="2" type="ORF">JOE57_003314</name>
</gene>
<accession>A0ABS2RNT7</accession>
<keyword evidence="1" id="KW-1133">Transmembrane helix</keyword>
<feature type="transmembrane region" description="Helical" evidence="1">
    <location>
        <begin position="12"/>
        <end position="31"/>
    </location>
</feature>
<dbReference type="EMBL" id="JAFBCF010000001">
    <property type="protein sequence ID" value="MBM7800393.1"/>
    <property type="molecule type" value="Genomic_DNA"/>
</dbReference>
<name>A0ABS2RNT7_9ACTN</name>
<keyword evidence="1" id="KW-0812">Transmembrane</keyword>
<organism evidence="2 3">
    <name type="scientific">Microlunatus panaciterrae</name>
    <dbReference type="NCBI Taxonomy" id="400768"/>
    <lineage>
        <taxon>Bacteria</taxon>
        <taxon>Bacillati</taxon>
        <taxon>Actinomycetota</taxon>
        <taxon>Actinomycetes</taxon>
        <taxon>Propionibacteriales</taxon>
        <taxon>Propionibacteriaceae</taxon>
        <taxon>Microlunatus</taxon>
    </lineage>
</organism>
<reference evidence="2 3" key="1">
    <citation type="submission" date="2021-01" db="EMBL/GenBank/DDBJ databases">
        <title>Sequencing the genomes of 1000 actinobacteria strains.</title>
        <authorList>
            <person name="Klenk H.-P."/>
        </authorList>
    </citation>
    <scope>NUCLEOTIDE SEQUENCE [LARGE SCALE GENOMIC DNA]</scope>
    <source>
        <strain evidence="2 3">DSM 18662</strain>
    </source>
</reference>
<dbReference type="Proteomes" id="UP000704762">
    <property type="component" value="Unassembled WGS sequence"/>
</dbReference>
<keyword evidence="1" id="KW-0472">Membrane</keyword>
<evidence type="ECO:0000256" key="1">
    <source>
        <dbReference type="SAM" id="Phobius"/>
    </source>
</evidence>
<protein>
    <submittedName>
        <fullName evidence="2">Uncharacterized protein</fullName>
    </submittedName>
</protein>
<dbReference type="RefSeq" id="WP_204919708.1">
    <property type="nucleotide sequence ID" value="NZ_BAAAQP010000003.1"/>
</dbReference>
<proteinExistence type="predicted"/>
<keyword evidence="3" id="KW-1185">Reference proteome</keyword>
<evidence type="ECO:0000313" key="3">
    <source>
        <dbReference type="Proteomes" id="UP000704762"/>
    </source>
</evidence>
<evidence type="ECO:0000313" key="2">
    <source>
        <dbReference type="EMBL" id="MBM7800393.1"/>
    </source>
</evidence>